<evidence type="ECO:0000313" key="2">
    <source>
        <dbReference type="Proteomes" id="UP000830375"/>
    </source>
</evidence>
<reference evidence="1 2" key="1">
    <citation type="submission" date="2022-01" db="EMBL/GenBank/DDBJ databases">
        <title>A high-quality chromosome-level genome assembly of rohu carp, Labeo rohita.</title>
        <authorList>
            <person name="Arick M.A. II"/>
            <person name="Hsu C.-Y."/>
            <person name="Magbanua Z."/>
            <person name="Pechanova O."/>
            <person name="Grover C."/>
            <person name="Miller E."/>
            <person name="Thrash A."/>
            <person name="Ezzel L."/>
            <person name="Alam S."/>
            <person name="Benzie J."/>
            <person name="Hamilton M."/>
            <person name="Karsi A."/>
            <person name="Lawrence M.L."/>
            <person name="Peterson D.G."/>
        </authorList>
    </citation>
    <scope>NUCLEOTIDE SEQUENCE [LARGE SCALE GENOMIC DNA]</scope>
    <source>
        <strain evidence="2">BAU-BD-2019</strain>
        <tissue evidence="1">Blood</tissue>
    </source>
</reference>
<organism evidence="1 2">
    <name type="scientific">Labeo rohita</name>
    <name type="common">Indian major carp</name>
    <name type="synonym">Cyprinus rohita</name>
    <dbReference type="NCBI Taxonomy" id="84645"/>
    <lineage>
        <taxon>Eukaryota</taxon>
        <taxon>Metazoa</taxon>
        <taxon>Chordata</taxon>
        <taxon>Craniata</taxon>
        <taxon>Vertebrata</taxon>
        <taxon>Euteleostomi</taxon>
        <taxon>Actinopterygii</taxon>
        <taxon>Neopterygii</taxon>
        <taxon>Teleostei</taxon>
        <taxon>Ostariophysi</taxon>
        <taxon>Cypriniformes</taxon>
        <taxon>Cyprinidae</taxon>
        <taxon>Labeoninae</taxon>
        <taxon>Labeonini</taxon>
        <taxon>Labeo</taxon>
    </lineage>
</organism>
<protein>
    <submittedName>
        <fullName evidence="1">Helicase A859L</fullName>
    </submittedName>
</protein>
<dbReference type="Proteomes" id="UP000830375">
    <property type="component" value="Unassembled WGS sequence"/>
</dbReference>
<evidence type="ECO:0000313" key="1">
    <source>
        <dbReference type="EMBL" id="KAI2646132.1"/>
    </source>
</evidence>
<keyword evidence="1" id="KW-0547">Nucleotide-binding</keyword>
<keyword evidence="1" id="KW-0378">Hydrolase</keyword>
<accession>A0ABQ8L632</accession>
<gene>
    <name evidence="1" type="ORF">H4Q32_024587</name>
</gene>
<dbReference type="EMBL" id="JACTAM010001852">
    <property type="protein sequence ID" value="KAI2646132.1"/>
    <property type="molecule type" value="Genomic_DNA"/>
</dbReference>
<keyword evidence="1" id="KW-0347">Helicase</keyword>
<keyword evidence="2" id="KW-1185">Reference proteome</keyword>
<proteinExistence type="predicted"/>
<name>A0ABQ8L632_LABRO</name>
<dbReference type="GO" id="GO:0004386">
    <property type="term" value="F:helicase activity"/>
    <property type="evidence" value="ECO:0007669"/>
    <property type="project" value="UniProtKB-KW"/>
</dbReference>
<sequence length="89" mass="10197">MPIKFLPLDRYLHICLCVTSYVPGIDFKAALFMLPALFREKLEHFIELGESEPSSPYPTVQVQETTDWKTVITRRVTAVIRVNGIERCG</sequence>
<keyword evidence="1" id="KW-0067">ATP-binding</keyword>
<comment type="caution">
    <text evidence="1">The sequence shown here is derived from an EMBL/GenBank/DDBJ whole genome shotgun (WGS) entry which is preliminary data.</text>
</comment>